<protein>
    <submittedName>
        <fullName evidence="5">Sensor histidine kinase</fullName>
        <ecNumber evidence="5">2.7.13.3</ecNumber>
    </submittedName>
</protein>
<dbReference type="RefSeq" id="WP_066476470.1">
    <property type="nucleotide sequence ID" value="NZ_BCNT01000006.1"/>
</dbReference>
<feature type="domain" description="Signal transduction histidine kinase internal region" evidence="4">
    <location>
        <begin position="157"/>
        <end position="236"/>
    </location>
</feature>
<feature type="transmembrane region" description="Helical" evidence="2">
    <location>
        <begin position="45"/>
        <end position="66"/>
    </location>
</feature>
<dbReference type="EMBL" id="JBHUMV010000010">
    <property type="protein sequence ID" value="MFD2756301.1"/>
    <property type="molecule type" value="Genomic_DNA"/>
</dbReference>
<sequence length="362" mass="39076">MAPPALAAASRPATLLRHGAITAAVCLLITLVLTLMEQGRWDVNLVYSLAIGLPSWLTIDLGRMWLSRGSDIPWPGGWRGVALVASGIALGFALGNWVGQAYQAHAQPGQRHAPMLLFPMVITIVTSAGMSVVFYLVGKSRYLQVQAEQAQRQAAEAQLKLLQTQLEPHMLFNTLANLQVLVASDPERAQAMLRHLIAYLRATLGGSRSQMHSLRDEFERLDDYLALMAIRMGERLRYTLELPEALAATPVPTLLLQPLVENCIRHGLEPQLAGGSIAVAARMLQEGQGVRLELCVRDTGRGLSEHPAAAAPAAASGFGTAQVRERLLNCYGKAACLELSSADGGGTLARILIPLHTNHQEI</sequence>
<evidence type="ECO:0000313" key="6">
    <source>
        <dbReference type="Proteomes" id="UP001597463"/>
    </source>
</evidence>
<reference evidence="6" key="1">
    <citation type="journal article" date="2019" name="Int. J. Syst. Evol. Microbiol.">
        <title>The Global Catalogue of Microorganisms (GCM) 10K type strain sequencing project: providing services to taxonomists for standard genome sequencing and annotation.</title>
        <authorList>
            <consortium name="The Broad Institute Genomics Platform"/>
            <consortium name="The Broad Institute Genome Sequencing Center for Infectious Disease"/>
            <person name="Wu L."/>
            <person name="Ma J."/>
        </authorList>
    </citation>
    <scope>NUCLEOTIDE SEQUENCE [LARGE SCALE GENOMIC DNA]</scope>
    <source>
        <strain evidence="6">TISTR 1906</strain>
    </source>
</reference>
<evidence type="ECO:0000256" key="2">
    <source>
        <dbReference type="SAM" id="Phobius"/>
    </source>
</evidence>
<feature type="transmembrane region" description="Helical" evidence="2">
    <location>
        <begin position="116"/>
        <end position="137"/>
    </location>
</feature>
<keyword evidence="5" id="KW-0418">Kinase</keyword>
<evidence type="ECO:0000259" key="4">
    <source>
        <dbReference type="Pfam" id="PF06580"/>
    </source>
</evidence>
<dbReference type="InterPro" id="IPR036890">
    <property type="entry name" value="HATPase_C_sf"/>
</dbReference>
<dbReference type="PANTHER" id="PTHR34220">
    <property type="entry name" value="SENSOR HISTIDINE KINASE YPDA"/>
    <property type="match status" value="1"/>
</dbReference>
<dbReference type="GO" id="GO:0004673">
    <property type="term" value="F:protein histidine kinase activity"/>
    <property type="evidence" value="ECO:0007669"/>
    <property type="project" value="UniProtKB-EC"/>
</dbReference>
<feature type="coiled-coil region" evidence="1">
    <location>
        <begin position="140"/>
        <end position="167"/>
    </location>
</feature>
<dbReference type="PANTHER" id="PTHR34220:SF9">
    <property type="entry name" value="SIGNAL TRANSDUCTION HISTIDINE KINASE INTERNAL REGION DOMAIN-CONTAINING PROTEIN"/>
    <property type="match status" value="1"/>
</dbReference>
<gene>
    <name evidence="5" type="ORF">ACFSW6_19685</name>
</gene>
<dbReference type="InterPro" id="IPR003594">
    <property type="entry name" value="HATPase_dom"/>
</dbReference>
<dbReference type="EC" id="2.7.13.3" evidence="5"/>
<dbReference type="InterPro" id="IPR050640">
    <property type="entry name" value="Bact_2-comp_sensor_kinase"/>
</dbReference>
<dbReference type="Pfam" id="PF06580">
    <property type="entry name" value="His_kinase"/>
    <property type="match status" value="1"/>
</dbReference>
<evidence type="ECO:0000313" key="5">
    <source>
        <dbReference type="EMBL" id="MFD2756301.1"/>
    </source>
</evidence>
<dbReference type="SUPFAM" id="SSF55874">
    <property type="entry name" value="ATPase domain of HSP90 chaperone/DNA topoisomerase II/histidine kinase"/>
    <property type="match status" value="1"/>
</dbReference>
<feature type="domain" description="Histidine kinase/HSP90-like ATPase" evidence="3">
    <location>
        <begin position="255"/>
        <end position="356"/>
    </location>
</feature>
<name>A0ABW5URS3_9BURK</name>
<dbReference type="Gene3D" id="3.30.565.10">
    <property type="entry name" value="Histidine kinase-like ATPase, C-terminal domain"/>
    <property type="match status" value="1"/>
</dbReference>
<dbReference type="Proteomes" id="UP001597463">
    <property type="component" value="Unassembled WGS sequence"/>
</dbReference>
<feature type="transmembrane region" description="Helical" evidence="2">
    <location>
        <begin position="78"/>
        <end position="95"/>
    </location>
</feature>
<keyword evidence="2" id="KW-0472">Membrane</keyword>
<evidence type="ECO:0000256" key="1">
    <source>
        <dbReference type="SAM" id="Coils"/>
    </source>
</evidence>
<organism evidence="5 6">
    <name type="scientific">Comamonas terrae</name>
    <dbReference type="NCBI Taxonomy" id="673548"/>
    <lineage>
        <taxon>Bacteria</taxon>
        <taxon>Pseudomonadati</taxon>
        <taxon>Pseudomonadota</taxon>
        <taxon>Betaproteobacteria</taxon>
        <taxon>Burkholderiales</taxon>
        <taxon>Comamonadaceae</taxon>
        <taxon>Comamonas</taxon>
    </lineage>
</organism>
<evidence type="ECO:0000259" key="3">
    <source>
        <dbReference type="Pfam" id="PF02518"/>
    </source>
</evidence>
<dbReference type="Pfam" id="PF02518">
    <property type="entry name" value="HATPase_c"/>
    <property type="match status" value="1"/>
</dbReference>
<accession>A0ABW5URS3</accession>
<keyword evidence="5" id="KW-0808">Transferase</keyword>
<keyword evidence="6" id="KW-1185">Reference proteome</keyword>
<dbReference type="InterPro" id="IPR010559">
    <property type="entry name" value="Sig_transdc_His_kin_internal"/>
</dbReference>
<proteinExistence type="predicted"/>
<feature type="transmembrane region" description="Helical" evidence="2">
    <location>
        <begin position="15"/>
        <end position="33"/>
    </location>
</feature>
<keyword evidence="1" id="KW-0175">Coiled coil</keyword>
<keyword evidence="2" id="KW-0812">Transmembrane</keyword>
<comment type="caution">
    <text evidence="5">The sequence shown here is derived from an EMBL/GenBank/DDBJ whole genome shotgun (WGS) entry which is preliminary data.</text>
</comment>
<keyword evidence="2" id="KW-1133">Transmembrane helix</keyword>